<proteinExistence type="predicted"/>
<feature type="transmembrane region" description="Helical" evidence="8">
    <location>
        <begin position="20"/>
        <end position="43"/>
    </location>
</feature>
<evidence type="ECO:0000256" key="8">
    <source>
        <dbReference type="SAM" id="Phobius"/>
    </source>
</evidence>
<feature type="region of interest" description="Disordered" evidence="7">
    <location>
        <begin position="562"/>
        <end position="591"/>
    </location>
</feature>
<dbReference type="GO" id="GO:0005524">
    <property type="term" value="F:ATP binding"/>
    <property type="evidence" value="ECO:0007669"/>
    <property type="project" value="UniProtKB-KW"/>
</dbReference>
<evidence type="ECO:0000256" key="6">
    <source>
        <dbReference type="ARBA" id="ARBA00023136"/>
    </source>
</evidence>
<comment type="subcellular location">
    <subcellularLocation>
        <location evidence="1">Cell membrane</location>
        <topology evidence="1">Multi-pass membrane protein</topology>
    </subcellularLocation>
</comment>
<dbReference type="Gene3D" id="1.20.1560.10">
    <property type="entry name" value="ABC transporter type 1, transmembrane domain"/>
    <property type="match status" value="1"/>
</dbReference>
<comment type="caution">
    <text evidence="11">The sequence shown here is derived from an EMBL/GenBank/DDBJ whole genome shotgun (WGS) entry which is preliminary data.</text>
</comment>
<dbReference type="GO" id="GO:0016887">
    <property type="term" value="F:ATP hydrolysis activity"/>
    <property type="evidence" value="ECO:0007669"/>
    <property type="project" value="InterPro"/>
</dbReference>
<feature type="compositionally biased region" description="Gly residues" evidence="7">
    <location>
        <begin position="566"/>
        <end position="579"/>
    </location>
</feature>
<dbReference type="PANTHER" id="PTHR43394">
    <property type="entry name" value="ATP-DEPENDENT PERMEASE MDL1, MITOCHONDRIAL"/>
    <property type="match status" value="1"/>
</dbReference>
<dbReference type="PROSITE" id="PS00211">
    <property type="entry name" value="ABC_TRANSPORTER_1"/>
    <property type="match status" value="1"/>
</dbReference>
<dbReference type="SMART" id="SM00382">
    <property type="entry name" value="AAA"/>
    <property type="match status" value="1"/>
</dbReference>
<dbReference type="AlphaFoldDB" id="A0A4U0NJ14"/>
<dbReference type="Pfam" id="PF00005">
    <property type="entry name" value="ABC_tran"/>
    <property type="match status" value="1"/>
</dbReference>
<dbReference type="InterPro" id="IPR003439">
    <property type="entry name" value="ABC_transporter-like_ATP-bd"/>
</dbReference>
<dbReference type="InterPro" id="IPR017871">
    <property type="entry name" value="ABC_transporter-like_CS"/>
</dbReference>
<dbReference type="Gene3D" id="3.40.50.300">
    <property type="entry name" value="P-loop containing nucleotide triphosphate hydrolases"/>
    <property type="match status" value="1"/>
</dbReference>
<name>A0A4U0NJ14_9ACTN</name>
<dbReference type="InterPro" id="IPR027417">
    <property type="entry name" value="P-loop_NTPase"/>
</dbReference>
<evidence type="ECO:0000313" key="12">
    <source>
        <dbReference type="Proteomes" id="UP000308697"/>
    </source>
</evidence>
<feature type="transmembrane region" description="Helical" evidence="8">
    <location>
        <begin position="55"/>
        <end position="72"/>
    </location>
</feature>
<dbReference type="GO" id="GO:0015421">
    <property type="term" value="F:ABC-type oligopeptide transporter activity"/>
    <property type="evidence" value="ECO:0007669"/>
    <property type="project" value="TreeGrafter"/>
</dbReference>
<evidence type="ECO:0000313" key="11">
    <source>
        <dbReference type="EMBL" id="TJZ54275.1"/>
    </source>
</evidence>
<gene>
    <name evidence="11" type="ORF">FCH28_13985</name>
</gene>
<keyword evidence="12" id="KW-1185">Reference proteome</keyword>
<evidence type="ECO:0000256" key="1">
    <source>
        <dbReference type="ARBA" id="ARBA00004651"/>
    </source>
</evidence>
<keyword evidence="2 8" id="KW-0812">Transmembrane</keyword>
<keyword evidence="3" id="KW-0547">Nucleotide-binding</keyword>
<feature type="domain" description="ABC transporter" evidence="9">
    <location>
        <begin position="330"/>
        <end position="564"/>
    </location>
</feature>
<dbReference type="GO" id="GO:0005886">
    <property type="term" value="C:plasma membrane"/>
    <property type="evidence" value="ECO:0007669"/>
    <property type="project" value="UniProtKB-SubCell"/>
</dbReference>
<dbReference type="PANTHER" id="PTHR43394:SF1">
    <property type="entry name" value="ATP-BINDING CASSETTE SUB-FAMILY B MEMBER 10, MITOCHONDRIAL"/>
    <property type="match status" value="1"/>
</dbReference>
<evidence type="ECO:0000259" key="10">
    <source>
        <dbReference type="PROSITE" id="PS50929"/>
    </source>
</evidence>
<dbReference type="EMBL" id="SUMB01000004">
    <property type="protein sequence ID" value="TJZ54275.1"/>
    <property type="molecule type" value="Genomic_DNA"/>
</dbReference>
<protein>
    <submittedName>
        <fullName evidence="11">ABC transporter ATP-binding protein</fullName>
    </submittedName>
</protein>
<sequence length="591" mass="61545">MDRRAADRLLLTAARRGGPWVAVMMATSLLLAGVYTVLPALMGRTVDAVLSGGDTAGWLSLSIAAIFVLMVCDTLDDLVGKLAEARSVAWVRHTLLRHVLGLGTRATRRFTSGDLVSRLVGNSARTGQVASTLVWAVMDLVPPLGAIVALALIDPWLCLTFLVGLPVVLLLVRTFVRDASDINEHYFDAQGRLAARLVDALTGIRTITAAGTVDREVRRVLGPLPELRRHGSGMWRALARVSSREALTVPLLEVAVLAVAGLELAQGRITPGQVLAAGEYVVVATGISSVVSSASRLALARATAGRVSEVLAEPTVRYGDEKLPDGPGRLEFRGVTVGASGSGAVLENLWLTVPGGALVAVAGRSGSGKSVLAALAGRLLDPDEGEVLLDGVPLPRLDRSALRKAVAYGFERPVLLGETFADAIAFGPRSVDADEVSRQAAAARADAFIRRMPEGYGTRLADAPLSGGEAQRVGLARAFVQAGRLLVLDDVAASLDTVTEHHISQVLTGAGALADRTRLVVTHRASTAARADIVIWLDGGGVRGQGTHRELWSEPSYRAAFQPVTGAGGEGPGGAGTGLPEGADAAARSPA</sequence>
<evidence type="ECO:0000256" key="2">
    <source>
        <dbReference type="ARBA" id="ARBA00022692"/>
    </source>
</evidence>
<organism evidence="11 12">
    <name type="scientific">Streptomyces piniterrae</name>
    <dbReference type="NCBI Taxonomy" id="2571125"/>
    <lineage>
        <taxon>Bacteria</taxon>
        <taxon>Bacillati</taxon>
        <taxon>Actinomycetota</taxon>
        <taxon>Actinomycetes</taxon>
        <taxon>Kitasatosporales</taxon>
        <taxon>Streptomycetaceae</taxon>
        <taxon>Streptomyces</taxon>
    </lineage>
</organism>
<dbReference type="Pfam" id="PF00664">
    <property type="entry name" value="ABC_membrane"/>
    <property type="match status" value="1"/>
</dbReference>
<accession>A0A4U0NJ14</accession>
<dbReference type="InterPro" id="IPR011527">
    <property type="entry name" value="ABC1_TM_dom"/>
</dbReference>
<keyword evidence="5 8" id="KW-1133">Transmembrane helix</keyword>
<dbReference type="Proteomes" id="UP000308697">
    <property type="component" value="Unassembled WGS sequence"/>
</dbReference>
<dbReference type="InterPro" id="IPR039421">
    <property type="entry name" value="Type_1_exporter"/>
</dbReference>
<evidence type="ECO:0000256" key="4">
    <source>
        <dbReference type="ARBA" id="ARBA00022840"/>
    </source>
</evidence>
<dbReference type="OrthoDB" id="9806127at2"/>
<dbReference type="SUPFAM" id="SSF52540">
    <property type="entry name" value="P-loop containing nucleoside triphosphate hydrolases"/>
    <property type="match status" value="1"/>
</dbReference>
<evidence type="ECO:0000259" key="9">
    <source>
        <dbReference type="PROSITE" id="PS50893"/>
    </source>
</evidence>
<dbReference type="PROSITE" id="PS50893">
    <property type="entry name" value="ABC_TRANSPORTER_2"/>
    <property type="match status" value="1"/>
</dbReference>
<evidence type="ECO:0000256" key="5">
    <source>
        <dbReference type="ARBA" id="ARBA00022989"/>
    </source>
</evidence>
<dbReference type="PROSITE" id="PS50929">
    <property type="entry name" value="ABC_TM1F"/>
    <property type="match status" value="1"/>
</dbReference>
<dbReference type="InterPro" id="IPR036640">
    <property type="entry name" value="ABC1_TM_sf"/>
</dbReference>
<evidence type="ECO:0000256" key="7">
    <source>
        <dbReference type="SAM" id="MobiDB-lite"/>
    </source>
</evidence>
<keyword evidence="4 11" id="KW-0067">ATP-binding</keyword>
<dbReference type="RefSeq" id="WP_136740201.1">
    <property type="nucleotide sequence ID" value="NZ_SUMB01000004.1"/>
</dbReference>
<keyword evidence="6 8" id="KW-0472">Membrane</keyword>
<dbReference type="SUPFAM" id="SSF90123">
    <property type="entry name" value="ABC transporter transmembrane region"/>
    <property type="match status" value="1"/>
</dbReference>
<dbReference type="InterPro" id="IPR003593">
    <property type="entry name" value="AAA+_ATPase"/>
</dbReference>
<evidence type="ECO:0000256" key="3">
    <source>
        <dbReference type="ARBA" id="ARBA00022741"/>
    </source>
</evidence>
<feature type="domain" description="ABC transmembrane type-1" evidence="10">
    <location>
        <begin position="22"/>
        <end position="286"/>
    </location>
</feature>
<reference evidence="11 12" key="1">
    <citation type="submission" date="2019-04" db="EMBL/GenBank/DDBJ databases">
        <title>Streptomyces piniterrae sp. nov., a heliquinomycin-producing actinomycete isolated from rhizosphere soil of Pinus yunnanensis.</title>
        <authorList>
            <person name="Zhuang X."/>
            <person name="Zhao J."/>
        </authorList>
    </citation>
    <scope>NUCLEOTIDE SEQUENCE [LARGE SCALE GENOMIC DNA]</scope>
    <source>
        <strain evidence="12">jys28</strain>
    </source>
</reference>